<dbReference type="CDD" id="cd01189">
    <property type="entry name" value="INT_ICEBs1_C_like"/>
    <property type="match status" value="1"/>
</dbReference>
<keyword evidence="8" id="KW-1185">Reference proteome</keyword>
<evidence type="ECO:0000313" key="7">
    <source>
        <dbReference type="EMBL" id="PFG50004.1"/>
    </source>
</evidence>
<evidence type="ECO:0000256" key="3">
    <source>
        <dbReference type="ARBA" id="ARBA00023172"/>
    </source>
</evidence>
<evidence type="ECO:0000259" key="6">
    <source>
        <dbReference type="PROSITE" id="PS51900"/>
    </source>
</evidence>
<dbReference type="PROSITE" id="PS51898">
    <property type="entry name" value="TYR_RECOMBINASE"/>
    <property type="match status" value="1"/>
</dbReference>
<dbReference type="InterPro" id="IPR011010">
    <property type="entry name" value="DNA_brk_join_enz"/>
</dbReference>
<comment type="caution">
    <text evidence="7">The sequence shown here is derived from an EMBL/GenBank/DDBJ whole genome shotgun (WGS) entry which is preliminary data.</text>
</comment>
<accession>A0A2A9FF51</accession>
<dbReference type="PROSITE" id="PS51900">
    <property type="entry name" value="CB"/>
    <property type="match status" value="1"/>
</dbReference>
<dbReference type="AlphaFoldDB" id="A0A2A9FF51"/>
<dbReference type="InterPro" id="IPR044068">
    <property type="entry name" value="CB"/>
</dbReference>
<evidence type="ECO:0000256" key="4">
    <source>
        <dbReference type="PROSITE-ProRule" id="PRU01248"/>
    </source>
</evidence>
<dbReference type="GO" id="GO:0006310">
    <property type="term" value="P:DNA recombination"/>
    <property type="evidence" value="ECO:0007669"/>
    <property type="project" value="UniProtKB-KW"/>
</dbReference>
<gene>
    <name evidence="7" type="ORF">ATK36_5203</name>
</gene>
<dbReference type="EMBL" id="PDJK01000002">
    <property type="protein sequence ID" value="PFG50004.1"/>
    <property type="molecule type" value="Genomic_DNA"/>
</dbReference>
<dbReference type="PANTHER" id="PTHR30349">
    <property type="entry name" value="PHAGE INTEGRASE-RELATED"/>
    <property type="match status" value="1"/>
</dbReference>
<reference evidence="7 8" key="1">
    <citation type="submission" date="2017-10" db="EMBL/GenBank/DDBJ databases">
        <title>Sequencing the genomes of 1000 actinobacteria strains.</title>
        <authorList>
            <person name="Klenk H.-P."/>
        </authorList>
    </citation>
    <scope>NUCLEOTIDE SEQUENCE [LARGE SCALE GENOMIC DNA]</scope>
    <source>
        <strain evidence="7 8">DSM 46092</strain>
    </source>
</reference>
<dbReference type="Gene3D" id="1.10.443.10">
    <property type="entry name" value="Intergrase catalytic core"/>
    <property type="match status" value="1"/>
</dbReference>
<evidence type="ECO:0000256" key="1">
    <source>
        <dbReference type="ARBA" id="ARBA00022908"/>
    </source>
</evidence>
<keyword evidence="2 4" id="KW-0238">DNA-binding</keyword>
<evidence type="ECO:0000256" key="2">
    <source>
        <dbReference type="ARBA" id="ARBA00023125"/>
    </source>
</evidence>
<keyword evidence="3" id="KW-0233">DNA recombination</keyword>
<dbReference type="Pfam" id="PF00589">
    <property type="entry name" value="Phage_integrase"/>
    <property type="match status" value="1"/>
</dbReference>
<dbReference type="InterPro" id="IPR050090">
    <property type="entry name" value="Tyrosine_recombinase_XerCD"/>
</dbReference>
<dbReference type="InterPro" id="IPR002104">
    <property type="entry name" value="Integrase_catalytic"/>
</dbReference>
<dbReference type="GO" id="GO:0003677">
    <property type="term" value="F:DNA binding"/>
    <property type="evidence" value="ECO:0007669"/>
    <property type="project" value="UniProtKB-UniRule"/>
</dbReference>
<dbReference type="InterPro" id="IPR004107">
    <property type="entry name" value="Integrase_SAM-like_N"/>
</dbReference>
<proteinExistence type="predicted"/>
<evidence type="ECO:0000313" key="8">
    <source>
        <dbReference type="Proteomes" id="UP000243542"/>
    </source>
</evidence>
<organism evidence="7 8">
    <name type="scientific">Amycolatopsis sulphurea</name>
    <dbReference type="NCBI Taxonomy" id="76022"/>
    <lineage>
        <taxon>Bacteria</taxon>
        <taxon>Bacillati</taxon>
        <taxon>Actinomycetota</taxon>
        <taxon>Actinomycetes</taxon>
        <taxon>Pseudonocardiales</taxon>
        <taxon>Pseudonocardiaceae</taxon>
        <taxon>Amycolatopsis</taxon>
    </lineage>
</organism>
<dbReference type="Pfam" id="PF14659">
    <property type="entry name" value="Phage_int_SAM_3"/>
    <property type="match status" value="1"/>
</dbReference>
<sequence>MTKRSGGRVFKRCGCVNPDDGRRWGLRCPRLGERGHGRWYFAVELAAGRDGGRRRVQRGGFASRAAAERARGFWLGDDVDPGRALVTIGQWLDVWLATRNTLRPSTRQLYEQLIRDYLQPRLGGLAVSELTIGKVQAAFTALLRANAVRPRPLSPTTLQRIREVLRAALNGAIRRGLITHNPARWVELPSARRPRAVVWTEGRVELWRRTGERPAVAVWTAEQTARFLEQVRDHQLYPLYHVAALLGLRRGEAVGLRWCDVDLANRTLSVVRQLVERDGRGVCLPKTDASCRTVALDRGTTALLRRLAWQDLAGEWVFSHDGGRSWSPSYVSRTFRALVDEAGLPPIRFHDLRHGAATLSLAAGNELRVVQALLGHSSIVLTADTYTSVLPCLAQQAADATAALVRRAGYQRGAKIHKVMVPGQRSGSPQARLVTASH</sequence>
<feature type="domain" description="Tyr recombinase" evidence="5">
    <location>
        <begin position="214"/>
        <end position="399"/>
    </location>
</feature>
<dbReference type="Gene3D" id="1.10.150.130">
    <property type="match status" value="1"/>
</dbReference>
<keyword evidence="1" id="KW-0229">DNA integration</keyword>
<dbReference type="Proteomes" id="UP000243542">
    <property type="component" value="Unassembled WGS sequence"/>
</dbReference>
<evidence type="ECO:0000259" key="5">
    <source>
        <dbReference type="PROSITE" id="PS51898"/>
    </source>
</evidence>
<protein>
    <submittedName>
        <fullName evidence="7">Site-specific recombinase XerD</fullName>
    </submittedName>
</protein>
<dbReference type="InterPro" id="IPR013762">
    <property type="entry name" value="Integrase-like_cat_sf"/>
</dbReference>
<dbReference type="PANTHER" id="PTHR30349:SF91">
    <property type="entry name" value="INTA PROTEIN"/>
    <property type="match status" value="1"/>
</dbReference>
<dbReference type="InterPro" id="IPR010998">
    <property type="entry name" value="Integrase_recombinase_N"/>
</dbReference>
<dbReference type="SUPFAM" id="SSF56349">
    <property type="entry name" value="DNA breaking-rejoining enzymes"/>
    <property type="match status" value="1"/>
</dbReference>
<name>A0A2A9FF51_9PSEU</name>
<feature type="domain" description="Core-binding (CB)" evidence="6">
    <location>
        <begin position="86"/>
        <end position="173"/>
    </location>
</feature>
<dbReference type="GO" id="GO:0015074">
    <property type="term" value="P:DNA integration"/>
    <property type="evidence" value="ECO:0007669"/>
    <property type="project" value="UniProtKB-KW"/>
</dbReference>